<keyword evidence="2" id="KW-1185">Reference proteome</keyword>
<dbReference type="EMBL" id="CP146022">
    <property type="protein sequence ID" value="WWQ62324.1"/>
    <property type="molecule type" value="Genomic_DNA"/>
</dbReference>
<sequence>MVGHPSALLAATALCAGVFAAGPAVAAGADPSAQELADDAKQELLDAHSLHLTLVNRSDSTRDARTPAAFDLRLDEDGNCAGSLRMGTGGANGGSVELVKRGDEVWMKPDATFWKTQVPGGGGDLAAQLFGDRYMHGTTDDPMLDGLAETCDLDAFRDQLDDGSQKAAQDQLTKGDETTVAGTDVVPLTGRDDDKTLTLYVTADDPHQLVRATEKGPDDDITMTLTDYDKPVPSSTPSPDESVDISKLHDVAPGGQTPPQA</sequence>
<accession>A0ACD5A5C8</accession>
<gene>
    <name evidence="1" type="ORF">V2W30_02385</name>
</gene>
<reference evidence="1" key="1">
    <citation type="journal article" date="2025" name="Int. J. Syst. Evol. Microbiol.">
        <title>Streptomyces citrinus sp. nov., with yellow diffusible pigment.</title>
        <authorList>
            <person name="He Y."/>
            <person name="Yang E."/>
            <person name="Xu J."/>
            <person name="Sun Y."/>
            <person name="Sun L."/>
        </authorList>
    </citation>
    <scope>NUCLEOTIDE SEQUENCE</scope>
    <source>
        <strain evidence="1">Q6</strain>
    </source>
</reference>
<name>A0ACD5A5C8_9ACTN</name>
<evidence type="ECO:0000313" key="2">
    <source>
        <dbReference type="Proteomes" id="UP001432251"/>
    </source>
</evidence>
<organism evidence="1 2">
    <name type="scientific">Streptomyces citrinus</name>
    <dbReference type="NCBI Taxonomy" id="3118173"/>
    <lineage>
        <taxon>Bacteria</taxon>
        <taxon>Bacillati</taxon>
        <taxon>Actinomycetota</taxon>
        <taxon>Actinomycetes</taxon>
        <taxon>Kitasatosporales</taxon>
        <taxon>Streptomycetaceae</taxon>
        <taxon>Streptomyces</taxon>
    </lineage>
</organism>
<proteinExistence type="predicted"/>
<evidence type="ECO:0000313" key="1">
    <source>
        <dbReference type="EMBL" id="WWQ62324.1"/>
    </source>
</evidence>
<protein>
    <submittedName>
        <fullName evidence="1">Uncharacterized protein</fullName>
    </submittedName>
</protein>
<dbReference type="Proteomes" id="UP001432251">
    <property type="component" value="Chromosome"/>
</dbReference>